<reference evidence="7 8" key="1">
    <citation type="journal article" date="2013" name="J. Microbiol. Biotechnol.">
        <title>Novosphingobium ginsenosidimutans sp. nov., with the ability to convert ginsenoside.</title>
        <authorList>
            <person name="Kim J.K."/>
            <person name="He D."/>
            <person name="Liu Q.M."/>
            <person name="Park H.Y."/>
            <person name="Jung M.S."/>
            <person name="Yoon M.H."/>
            <person name="Kim S.C."/>
            <person name="Im W.T."/>
        </authorList>
    </citation>
    <scope>NUCLEOTIDE SEQUENCE [LARGE SCALE GENOMIC DNA]</scope>
    <source>
        <strain evidence="7 8">FW-6</strain>
    </source>
</reference>
<name>A0A5B8S6T6_9SPHN</name>
<evidence type="ECO:0000256" key="5">
    <source>
        <dbReference type="ARBA" id="ARBA00022833"/>
    </source>
</evidence>
<evidence type="ECO:0000313" key="8">
    <source>
        <dbReference type="Proteomes" id="UP000321172"/>
    </source>
</evidence>
<evidence type="ECO:0000256" key="3">
    <source>
        <dbReference type="ARBA" id="ARBA00022723"/>
    </source>
</evidence>
<dbReference type="AlphaFoldDB" id="A0A5B8S6T6"/>
<evidence type="ECO:0000256" key="1">
    <source>
        <dbReference type="ARBA" id="ARBA00006247"/>
    </source>
</evidence>
<dbReference type="InterPro" id="IPR011650">
    <property type="entry name" value="Peptidase_M20_dimer"/>
</dbReference>
<dbReference type="SUPFAM" id="SSF55031">
    <property type="entry name" value="Bacterial exopeptidase dimerisation domain"/>
    <property type="match status" value="1"/>
</dbReference>
<comment type="similarity">
    <text evidence="1">Belongs to the peptidase M20A family.</text>
</comment>
<dbReference type="KEGG" id="ngf:FRF71_12235"/>
<evidence type="ECO:0000256" key="4">
    <source>
        <dbReference type="ARBA" id="ARBA00022801"/>
    </source>
</evidence>
<dbReference type="EMBL" id="CP042345">
    <property type="protein sequence ID" value="QEA16838.1"/>
    <property type="molecule type" value="Genomic_DNA"/>
</dbReference>
<dbReference type="Gene3D" id="3.40.630.10">
    <property type="entry name" value="Zn peptidases"/>
    <property type="match status" value="1"/>
</dbReference>
<keyword evidence="2" id="KW-0645">Protease</keyword>
<dbReference type="GO" id="GO:0008233">
    <property type="term" value="F:peptidase activity"/>
    <property type="evidence" value="ECO:0007669"/>
    <property type="project" value="UniProtKB-KW"/>
</dbReference>
<feature type="domain" description="Peptidase M20 dimerisation" evidence="6">
    <location>
        <begin position="240"/>
        <end position="383"/>
    </location>
</feature>
<keyword evidence="8" id="KW-1185">Reference proteome</keyword>
<dbReference type="Gene3D" id="3.30.70.360">
    <property type="match status" value="1"/>
</dbReference>
<evidence type="ECO:0000313" key="7">
    <source>
        <dbReference type="EMBL" id="QEA16838.1"/>
    </source>
</evidence>
<dbReference type="Gene3D" id="1.10.150.900">
    <property type="match status" value="1"/>
</dbReference>
<dbReference type="InterPro" id="IPR002933">
    <property type="entry name" value="Peptidase_M20"/>
</dbReference>
<protein>
    <submittedName>
        <fullName evidence="7">M20 family peptidase</fullName>
    </submittedName>
</protein>
<evidence type="ECO:0000259" key="6">
    <source>
        <dbReference type="Pfam" id="PF07687"/>
    </source>
</evidence>
<accession>A0A5B8S6T6</accession>
<dbReference type="NCBIfam" id="NF006112">
    <property type="entry name" value="PRK08262.1-3"/>
    <property type="match status" value="1"/>
</dbReference>
<dbReference type="GO" id="GO:0006508">
    <property type="term" value="P:proteolysis"/>
    <property type="evidence" value="ECO:0007669"/>
    <property type="project" value="UniProtKB-KW"/>
</dbReference>
<dbReference type="GO" id="GO:0046872">
    <property type="term" value="F:metal ion binding"/>
    <property type="evidence" value="ECO:0007669"/>
    <property type="project" value="UniProtKB-KW"/>
</dbReference>
<dbReference type="InterPro" id="IPR036264">
    <property type="entry name" value="Bact_exopeptidase_dim_dom"/>
</dbReference>
<keyword evidence="4" id="KW-0378">Hydrolase</keyword>
<keyword evidence="5" id="KW-0862">Zinc</keyword>
<dbReference type="PANTHER" id="PTHR45962:SF1">
    <property type="entry name" value="N-FATTY-ACYL-AMINO ACID SYNTHASE_HYDROLASE PM20D1"/>
    <property type="match status" value="1"/>
</dbReference>
<dbReference type="Pfam" id="PF01546">
    <property type="entry name" value="Peptidase_M20"/>
    <property type="match status" value="1"/>
</dbReference>
<dbReference type="Pfam" id="PF07687">
    <property type="entry name" value="M20_dimer"/>
    <property type="match status" value="1"/>
</dbReference>
<gene>
    <name evidence="7" type="ORF">FRF71_12235</name>
</gene>
<sequence>MRKKIGLGVLLGLGIAAGVVAWNTATFKPAGLASADDIKLADAIDPDLNAAANRLGEAIRFQTVSNQDPAQNRMDQWSGFQSWLQTTYPAAHKAMQREIVGKATLLYTWPGSDSALPPIILMAHQDVVPVTPGTEKDWKHPPFGGVVADGAVWGRGAIDDKGSLITLFEAMELLAAKGFKPKRTVIVVAGHDEEVGGTGAQAAAAVLKTRGVNSLFTLDEGSAIINDAPIVNGPAIMIAVAEKGYATLRVTAKAAGGHSSMPPEEIGTVTLAKAITAIHAKQFPARLEQPGFGTVEALAAEKGGLMKVVAANPWLFGSLIKSQMGSTPAGAAQLHTTIAPTMLQGSPKENVLPQEAFGLVNYRLAPWDRSADVLARVKEAVGNLPVTFAWERVPVEASPVSSTSSQGWKLIRAAAEAEAPGAPVAPFLVVGGTDSRYMKDVSQDTYRFQAMRLSTTETKMIHGTNEHITTENLRSMIRFFTRLIATSAS</sequence>
<organism evidence="7 8">
    <name type="scientific">Novosphingobium ginsenosidimutans</name>
    <dbReference type="NCBI Taxonomy" id="1176536"/>
    <lineage>
        <taxon>Bacteria</taxon>
        <taxon>Pseudomonadati</taxon>
        <taxon>Pseudomonadota</taxon>
        <taxon>Alphaproteobacteria</taxon>
        <taxon>Sphingomonadales</taxon>
        <taxon>Sphingomonadaceae</taxon>
        <taxon>Novosphingobium</taxon>
    </lineage>
</organism>
<dbReference type="OrthoDB" id="9778250at2"/>
<proteinExistence type="inferred from homology"/>
<keyword evidence="3" id="KW-0479">Metal-binding</keyword>
<dbReference type="InterPro" id="IPR001261">
    <property type="entry name" value="ArgE/DapE_CS"/>
</dbReference>
<dbReference type="PANTHER" id="PTHR45962">
    <property type="entry name" value="N-FATTY-ACYL-AMINO ACID SYNTHASE/HYDROLASE PM20D1"/>
    <property type="match status" value="1"/>
</dbReference>
<dbReference type="InterPro" id="IPR047177">
    <property type="entry name" value="Pept_M20A"/>
</dbReference>
<dbReference type="SUPFAM" id="SSF53187">
    <property type="entry name" value="Zn-dependent exopeptidases"/>
    <property type="match status" value="1"/>
</dbReference>
<dbReference type="RefSeq" id="WP_147090917.1">
    <property type="nucleotide sequence ID" value="NZ_BAABJD010000002.1"/>
</dbReference>
<dbReference type="Proteomes" id="UP000321172">
    <property type="component" value="Chromosome"/>
</dbReference>
<dbReference type="PROSITE" id="PS00759">
    <property type="entry name" value="ARGE_DAPE_CPG2_2"/>
    <property type="match status" value="1"/>
</dbReference>
<evidence type="ECO:0000256" key="2">
    <source>
        <dbReference type="ARBA" id="ARBA00022670"/>
    </source>
</evidence>